<comment type="caution">
    <text evidence="3">The sequence shown here is derived from an EMBL/GenBank/DDBJ whole genome shotgun (WGS) entry which is preliminary data.</text>
</comment>
<proteinExistence type="predicted"/>
<feature type="transmembrane region" description="Helical" evidence="2">
    <location>
        <begin position="7"/>
        <end position="24"/>
    </location>
</feature>
<protein>
    <submittedName>
        <fullName evidence="3">Uncharacterized protein</fullName>
    </submittedName>
</protein>
<organism evidence="3 4">
    <name type="scientific">Longivirga aurantiaca</name>
    <dbReference type="NCBI Taxonomy" id="1837743"/>
    <lineage>
        <taxon>Bacteria</taxon>
        <taxon>Bacillati</taxon>
        <taxon>Actinomycetota</taxon>
        <taxon>Actinomycetes</taxon>
        <taxon>Sporichthyales</taxon>
        <taxon>Sporichthyaceae</taxon>
        <taxon>Longivirga</taxon>
    </lineage>
</organism>
<evidence type="ECO:0000313" key="3">
    <source>
        <dbReference type="EMBL" id="MFC6236712.1"/>
    </source>
</evidence>
<evidence type="ECO:0000256" key="2">
    <source>
        <dbReference type="SAM" id="Phobius"/>
    </source>
</evidence>
<dbReference type="RefSeq" id="WP_386763749.1">
    <property type="nucleotide sequence ID" value="NZ_JBHSTI010000002.1"/>
</dbReference>
<keyword evidence="2" id="KW-0812">Transmembrane</keyword>
<keyword evidence="2" id="KW-1133">Transmembrane helix</keyword>
<evidence type="ECO:0000256" key="1">
    <source>
        <dbReference type="SAM" id="MobiDB-lite"/>
    </source>
</evidence>
<dbReference type="EMBL" id="JBHSTI010000002">
    <property type="protein sequence ID" value="MFC6236712.1"/>
    <property type="molecule type" value="Genomic_DNA"/>
</dbReference>
<dbReference type="Proteomes" id="UP001596138">
    <property type="component" value="Unassembled WGS sequence"/>
</dbReference>
<name>A0ABW1SXF8_9ACTN</name>
<keyword evidence="2" id="KW-0472">Membrane</keyword>
<feature type="region of interest" description="Disordered" evidence="1">
    <location>
        <begin position="195"/>
        <end position="215"/>
    </location>
</feature>
<feature type="transmembrane region" description="Helical" evidence="2">
    <location>
        <begin position="30"/>
        <end position="46"/>
    </location>
</feature>
<gene>
    <name evidence="3" type="ORF">ACFQGU_02390</name>
</gene>
<sequence length="215" mass="23223">MGIRTLVVVGLSAWAGWLLVRGILLRTVPWIGLGLIAVPLVVLGVTERQWVDAEHRFSAVARALAPGTDGVHCQRLGETFTYAGAELGHVDWDEDGVPTGPAMVSYETCGRLAAYRNSSGTERSDPPLDQVIAVHVLTHEAMHLAGRLREADAECAAMQRDAWVAQQLGATAAEGQALAETYWREVYPRMPDAYTDDACTADGDLDETPGDGQWP</sequence>
<accession>A0ABW1SXF8</accession>
<reference evidence="4" key="1">
    <citation type="journal article" date="2019" name="Int. J. Syst. Evol. Microbiol.">
        <title>The Global Catalogue of Microorganisms (GCM) 10K type strain sequencing project: providing services to taxonomists for standard genome sequencing and annotation.</title>
        <authorList>
            <consortium name="The Broad Institute Genomics Platform"/>
            <consortium name="The Broad Institute Genome Sequencing Center for Infectious Disease"/>
            <person name="Wu L."/>
            <person name="Ma J."/>
        </authorList>
    </citation>
    <scope>NUCLEOTIDE SEQUENCE [LARGE SCALE GENOMIC DNA]</scope>
    <source>
        <strain evidence="4">CGMCC 4.7317</strain>
    </source>
</reference>
<keyword evidence="4" id="KW-1185">Reference proteome</keyword>
<evidence type="ECO:0000313" key="4">
    <source>
        <dbReference type="Proteomes" id="UP001596138"/>
    </source>
</evidence>